<keyword evidence="2" id="KW-1185">Reference proteome</keyword>
<proteinExistence type="predicted"/>
<evidence type="ECO:0000313" key="1">
    <source>
        <dbReference type="EMBL" id="CAG8540316.1"/>
    </source>
</evidence>
<accession>A0A9N9AU68</accession>
<protein>
    <submittedName>
        <fullName evidence="1">4949_t:CDS:1</fullName>
    </submittedName>
</protein>
<sequence length="161" mass="19341">LLEYLDSHKPEEWSLSQFLLLYRDKILKTPPFHDDWHAFDGTWTRRFIWAVQERNEKIDLKVNSESNRLYWREIIRDRMKFVTDKEGLHTPVQFHGENVRNSYDNCEKANERVSNFIFEQNKPKGNHLLARQSQKSAKITNPIYKNAIVFKNSEALKHHTE</sequence>
<dbReference type="AlphaFoldDB" id="A0A9N9AU68"/>
<dbReference type="OrthoDB" id="2130967at2759"/>
<dbReference type="EMBL" id="CAJVPJ010000587">
    <property type="protein sequence ID" value="CAG8540316.1"/>
    <property type="molecule type" value="Genomic_DNA"/>
</dbReference>
<gene>
    <name evidence="1" type="ORF">POCULU_LOCUS4502</name>
</gene>
<dbReference type="Proteomes" id="UP000789572">
    <property type="component" value="Unassembled WGS sequence"/>
</dbReference>
<reference evidence="1" key="1">
    <citation type="submission" date="2021-06" db="EMBL/GenBank/DDBJ databases">
        <authorList>
            <person name="Kallberg Y."/>
            <person name="Tangrot J."/>
            <person name="Rosling A."/>
        </authorList>
    </citation>
    <scope>NUCLEOTIDE SEQUENCE</scope>
    <source>
        <strain evidence="1">IA702</strain>
    </source>
</reference>
<evidence type="ECO:0000313" key="2">
    <source>
        <dbReference type="Proteomes" id="UP000789572"/>
    </source>
</evidence>
<name>A0A9N9AU68_9GLOM</name>
<feature type="non-terminal residue" evidence="1">
    <location>
        <position position="161"/>
    </location>
</feature>
<comment type="caution">
    <text evidence="1">The sequence shown here is derived from an EMBL/GenBank/DDBJ whole genome shotgun (WGS) entry which is preliminary data.</text>
</comment>
<organism evidence="1 2">
    <name type="scientific">Paraglomus occultum</name>
    <dbReference type="NCBI Taxonomy" id="144539"/>
    <lineage>
        <taxon>Eukaryota</taxon>
        <taxon>Fungi</taxon>
        <taxon>Fungi incertae sedis</taxon>
        <taxon>Mucoromycota</taxon>
        <taxon>Glomeromycotina</taxon>
        <taxon>Glomeromycetes</taxon>
        <taxon>Paraglomerales</taxon>
        <taxon>Paraglomeraceae</taxon>
        <taxon>Paraglomus</taxon>
    </lineage>
</organism>